<sequence length="213" mass="23018">MARQRPTRPAEGPAESTSHEQSVENDPVRLTEGPVEPMSAVERRQDVYESAAGSTLDSCRVLQHMKTDAAALARESAQAATPNVDAPARLPVGTEEDRNSMAVFSANDIGGEASTLQNQYPPTKAASASPSACGSGHLKTASLPSSSSSLRKSRFNTLSDEVTSALSVVYRELEEVPLLRKTVADLEQKMAGLRQELSIYQKRDFSEQEDGRR</sequence>
<feature type="compositionally biased region" description="Basic and acidic residues" evidence="2">
    <location>
        <begin position="17"/>
        <end position="29"/>
    </location>
</feature>
<keyword evidence="1" id="KW-0175">Coiled coil</keyword>
<gene>
    <name evidence="3" type="ORF">ANIA_03198</name>
</gene>
<dbReference type="EMBL" id="BN001306">
    <property type="protein sequence ID" value="CBF83209.1"/>
    <property type="molecule type" value="Genomic_DNA"/>
</dbReference>
<proteinExistence type="predicted"/>
<evidence type="ECO:0000313" key="4">
    <source>
        <dbReference type="Proteomes" id="UP000000560"/>
    </source>
</evidence>
<name>Q5B8D2_EMENI</name>
<feature type="compositionally biased region" description="Low complexity" evidence="2">
    <location>
        <begin position="121"/>
        <end position="150"/>
    </location>
</feature>
<evidence type="ECO:0000313" key="3">
    <source>
        <dbReference type="EMBL" id="CBF83209.1"/>
    </source>
</evidence>
<keyword evidence="4" id="KW-1185">Reference proteome</keyword>
<dbReference type="RefSeq" id="XP_660802.1">
    <property type="nucleotide sequence ID" value="XM_655710.1"/>
</dbReference>
<feature type="coiled-coil region" evidence="1">
    <location>
        <begin position="176"/>
        <end position="203"/>
    </location>
</feature>
<accession>Q5B8D2</accession>
<dbReference type="Proteomes" id="UP000000560">
    <property type="component" value="Chromosome VI"/>
</dbReference>
<organism evidence="3 4">
    <name type="scientific">Emericella nidulans (strain FGSC A4 / ATCC 38163 / CBS 112.46 / NRRL 194 / M139)</name>
    <name type="common">Aspergillus nidulans</name>
    <dbReference type="NCBI Taxonomy" id="227321"/>
    <lineage>
        <taxon>Eukaryota</taxon>
        <taxon>Fungi</taxon>
        <taxon>Dikarya</taxon>
        <taxon>Ascomycota</taxon>
        <taxon>Pezizomycotina</taxon>
        <taxon>Eurotiomycetes</taxon>
        <taxon>Eurotiomycetidae</taxon>
        <taxon>Eurotiales</taxon>
        <taxon>Aspergillaceae</taxon>
        <taxon>Aspergillus</taxon>
        <taxon>Aspergillus subgen. Nidulantes</taxon>
    </lineage>
</organism>
<reference evidence="4" key="1">
    <citation type="journal article" date="2005" name="Nature">
        <title>Sequencing of Aspergillus nidulans and comparative analysis with A. fumigatus and A. oryzae.</title>
        <authorList>
            <person name="Galagan J.E."/>
            <person name="Calvo S.E."/>
            <person name="Cuomo C."/>
            <person name="Ma L.J."/>
            <person name="Wortman J.R."/>
            <person name="Batzoglou S."/>
            <person name="Lee S.I."/>
            <person name="Basturkmen M."/>
            <person name="Spevak C.C."/>
            <person name="Clutterbuck J."/>
            <person name="Kapitonov V."/>
            <person name="Jurka J."/>
            <person name="Scazzocchio C."/>
            <person name="Farman M."/>
            <person name="Butler J."/>
            <person name="Purcell S."/>
            <person name="Harris S."/>
            <person name="Braus G.H."/>
            <person name="Draht O."/>
            <person name="Busch S."/>
            <person name="D'Enfert C."/>
            <person name="Bouchier C."/>
            <person name="Goldman G.H."/>
            <person name="Bell-Pedersen D."/>
            <person name="Griffiths-Jones S."/>
            <person name="Doonan J.H."/>
            <person name="Yu J."/>
            <person name="Vienken K."/>
            <person name="Pain A."/>
            <person name="Freitag M."/>
            <person name="Selker E.U."/>
            <person name="Archer D.B."/>
            <person name="Penalva M.A."/>
            <person name="Oakley B.R."/>
            <person name="Momany M."/>
            <person name="Tanaka T."/>
            <person name="Kumagai T."/>
            <person name="Asai K."/>
            <person name="Machida M."/>
            <person name="Nierman W.C."/>
            <person name="Denning D.W."/>
            <person name="Caddick M."/>
            <person name="Hynes M."/>
            <person name="Paoletti M."/>
            <person name="Fischer R."/>
            <person name="Miller B."/>
            <person name="Dyer P."/>
            <person name="Sachs M.S."/>
            <person name="Osmani S.A."/>
            <person name="Birren B.W."/>
        </authorList>
    </citation>
    <scope>NUCLEOTIDE SEQUENCE [LARGE SCALE GENOMIC DNA]</scope>
    <source>
        <strain evidence="4">FGSC A4 / ATCC 38163 / CBS 112.46 / NRRL 194 / M139</strain>
    </source>
</reference>
<dbReference type="KEGG" id="ani:ANIA_03198"/>
<feature type="region of interest" description="Disordered" evidence="2">
    <location>
        <begin position="116"/>
        <end position="151"/>
    </location>
</feature>
<feature type="region of interest" description="Disordered" evidence="2">
    <location>
        <begin position="1"/>
        <end position="41"/>
    </location>
</feature>
<evidence type="ECO:0000256" key="2">
    <source>
        <dbReference type="SAM" id="MobiDB-lite"/>
    </source>
</evidence>
<dbReference type="AlphaFoldDB" id="Q5B8D2"/>
<dbReference type="STRING" id="227321.Q5B8D2"/>
<dbReference type="GeneID" id="2874325"/>
<protein>
    <submittedName>
        <fullName evidence="3">Uncharacterized protein</fullName>
    </submittedName>
</protein>
<evidence type="ECO:0000256" key="1">
    <source>
        <dbReference type="SAM" id="Coils"/>
    </source>
</evidence>
<feature type="region of interest" description="Disordered" evidence="2">
    <location>
        <begin position="73"/>
        <end position="92"/>
    </location>
</feature>
<dbReference type="OrthoDB" id="336088at2759"/>
<dbReference type="HOGENOM" id="CLU_1294388_0_0_1"/>
<reference evidence="4" key="2">
    <citation type="journal article" date="2009" name="Fungal Genet. Biol.">
        <title>The 2008 update of the Aspergillus nidulans genome annotation: a community effort.</title>
        <authorList>
            <person name="Wortman J.R."/>
            <person name="Gilsenan J.M."/>
            <person name="Joardar V."/>
            <person name="Deegan J."/>
            <person name="Clutterbuck J."/>
            <person name="Andersen M.R."/>
            <person name="Archer D."/>
            <person name="Bencina M."/>
            <person name="Braus G."/>
            <person name="Coutinho P."/>
            <person name="von Dohren H."/>
            <person name="Doonan J."/>
            <person name="Driessen A.J."/>
            <person name="Durek P."/>
            <person name="Espeso E."/>
            <person name="Fekete E."/>
            <person name="Flipphi M."/>
            <person name="Estrada C.G."/>
            <person name="Geysens S."/>
            <person name="Goldman G."/>
            <person name="de Groot P.W."/>
            <person name="Hansen K."/>
            <person name="Harris S.D."/>
            <person name="Heinekamp T."/>
            <person name="Helmstaedt K."/>
            <person name="Henrissat B."/>
            <person name="Hofmann G."/>
            <person name="Homan T."/>
            <person name="Horio T."/>
            <person name="Horiuchi H."/>
            <person name="James S."/>
            <person name="Jones M."/>
            <person name="Karaffa L."/>
            <person name="Karanyi Z."/>
            <person name="Kato M."/>
            <person name="Keller N."/>
            <person name="Kelly D.E."/>
            <person name="Kiel J.A."/>
            <person name="Kim J.M."/>
            <person name="van der Klei I.J."/>
            <person name="Klis F.M."/>
            <person name="Kovalchuk A."/>
            <person name="Krasevec N."/>
            <person name="Kubicek C.P."/>
            <person name="Liu B."/>
            <person name="Maccabe A."/>
            <person name="Meyer V."/>
            <person name="Mirabito P."/>
            <person name="Miskei M."/>
            <person name="Mos M."/>
            <person name="Mullins J."/>
            <person name="Nelson D.R."/>
            <person name="Nielsen J."/>
            <person name="Oakley B.R."/>
            <person name="Osmani S.A."/>
            <person name="Pakula T."/>
            <person name="Paszewski A."/>
            <person name="Paulsen I."/>
            <person name="Pilsyk S."/>
            <person name="Pocsi I."/>
            <person name="Punt P.J."/>
            <person name="Ram A.F."/>
            <person name="Ren Q."/>
            <person name="Robellet X."/>
            <person name="Robson G."/>
            <person name="Seiboth B."/>
            <person name="van Solingen P."/>
            <person name="Specht T."/>
            <person name="Sun J."/>
            <person name="Taheri-Talesh N."/>
            <person name="Takeshita N."/>
            <person name="Ussery D."/>
            <person name="vanKuyk P.A."/>
            <person name="Visser H."/>
            <person name="van de Vondervoort P.J."/>
            <person name="de Vries R.P."/>
            <person name="Walton J."/>
            <person name="Xiang X."/>
            <person name="Xiong Y."/>
            <person name="Zeng A.P."/>
            <person name="Brandt B.W."/>
            <person name="Cornell M.J."/>
            <person name="van den Hondel C.A."/>
            <person name="Visser J."/>
            <person name="Oliver S.G."/>
            <person name="Turner G."/>
        </authorList>
    </citation>
    <scope>GENOME REANNOTATION</scope>
    <source>
        <strain evidence="4">FGSC A4 / ATCC 38163 / CBS 112.46 / NRRL 194 / M139</strain>
    </source>
</reference>
<accession>C8VIB3</accession>
<dbReference type="InParanoid" id="Q5B8D2"/>
<dbReference type="VEuPathDB" id="FungiDB:AN3198"/>